<evidence type="ECO:0000256" key="11">
    <source>
        <dbReference type="ARBA" id="ARBA00052511"/>
    </source>
</evidence>
<evidence type="ECO:0000256" key="7">
    <source>
        <dbReference type="ARBA" id="ARBA00051647"/>
    </source>
</evidence>
<comment type="catalytic activity">
    <reaction evidence="13">
        <text>cyclohexanecarbaldehyde + hydrogen cyanide = (2S)-2-cyclohexyl-2-hydroxyacetonitrile</text>
        <dbReference type="Rhea" id="RHEA:77423"/>
        <dbReference type="ChEBI" id="CHEBI:18407"/>
        <dbReference type="ChEBI" id="CHEBI:197359"/>
        <dbReference type="ChEBI" id="CHEBI:197360"/>
    </reaction>
</comment>
<evidence type="ECO:0000256" key="4">
    <source>
        <dbReference type="ARBA" id="ARBA00050262"/>
    </source>
</evidence>
<evidence type="ECO:0000256" key="13">
    <source>
        <dbReference type="ARBA" id="ARBA00052609"/>
    </source>
</evidence>
<evidence type="ECO:0000256" key="19">
    <source>
        <dbReference type="ARBA" id="ARBA00078291"/>
    </source>
</evidence>
<accession>A0AAV1RSX5</accession>
<comment type="catalytic activity">
    <reaction evidence="9">
        <text>acrolein + hydrogen cyanide = (2S)-2-hydroxybut-3-enenitrile</text>
        <dbReference type="Rhea" id="RHEA:77411"/>
        <dbReference type="ChEBI" id="CHEBI:15368"/>
        <dbReference type="ChEBI" id="CHEBI:18407"/>
        <dbReference type="ChEBI" id="CHEBI:197356"/>
    </reaction>
</comment>
<dbReference type="SUPFAM" id="SSF53474">
    <property type="entry name" value="alpha/beta-Hydrolases"/>
    <property type="match status" value="1"/>
</dbReference>
<dbReference type="InterPro" id="IPR000073">
    <property type="entry name" value="AB_hydrolase_1"/>
</dbReference>
<evidence type="ECO:0000256" key="17">
    <source>
        <dbReference type="ARBA" id="ARBA00069221"/>
    </source>
</evidence>
<organism evidence="22 23">
    <name type="scientific">Dovyalis caffra</name>
    <dbReference type="NCBI Taxonomy" id="77055"/>
    <lineage>
        <taxon>Eukaryota</taxon>
        <taxon>Viridiplantae</taxon>
        <taxon>Streptophyta</taxon>
        <taxon>Embryophyta</taxon>
        <taxon>Tracheophyta</taxon>
        <taxon>Spermatophyta</taxon>
        <taxon>Magnoliopsida</taxon>
        <taxon>eudicotyledons</taxon>
        <taxon>Gunneridae</taxon>
        <taxon>Pentapetalae</taxon>
        <taxon>rosids</taxon>
        <taxon>fabids</taxon>
        <taxon>Malpighiales</taxon>
        <taxon>Salicaceae</taxon>
        <taxon>Flacourtieae</taxon>
        <taxon>Dovyalis</taxon>
    </lineage>
</organism>
<dbReference type="AlphaFoldDB" id="A0AAV1RSX5"/>
<evidence type="ECO:0000256" key="9">
    <source>
        <dbReference type="ARBA" id="ARBA00051977"/>
    </source>
</evidence>
<comment type="catalytic activity">
    <reaction evidence="8">
        <text>a disubstituted aliphatic (S)-hydroxynitrile = a ketone + hydrogen cyanide</text>
        <dbReference type="Rhea" id="RHEA:56592"/>
        <dbReference type="ChEBI" id="CHEBI:17087"/>
        <dbReference type="ChEBI" id="CHEBI:18407"/>
        <dbReference type="ChEBI" id="CHEBI:140597"/>
        <dbReference type="EC" id="4.1.2.47"/>
    </reaction>
</comment>
<comment type="catalytic activity">
    <reaction evidence="2">
        <text>4-methoxybenzaldehyde + hydrogen cyanide = (2S)-2-hydroxy-2-(4-methoxyphenyl)acetonitrile</text>
        <dbReference type="Rhea" id="RHEA:77447"/>
        <dbReference type="ChEBI" id="CHEBI:18407"/>
        <dbReference type="ChEBI" id="CHEBI:28235"/>
        <dbReference type="ChEBI" id="CHEBI:197328"/>
    </reaction>
</comment>
<evidence type="ECO:0000256" key="5">
    <source>
        <dbReference type="ARBA" id="ARBA00050358"/>
    </source>
</evidence>
<evidence type="ECO:0000256" key="12">
    <source>
        <dbReference type="ARBA" id="ARBA00052600"/>
    </source>
</evidence>
<dbReference type="GO" id="GO:0009694">
    <property type="term" value="P:jasmonic acid metabolic process"/>
    <property type="evidence" value="ECO:0007669"/>
    <property type="project" value="TreeGrafter"/>
</dbReference>
<dbReference type="GO" id="GO:0047606">
    <property type="term" value="F:(S)-hydroxynitrile lyase activity"/>
    <property type="evidence" value="ECO:0007669"/>
    <property type="project" value="UniProtKB-EC"/>
</dbReference>
<proteinExistence type="inferred from homology"/>
<dbReference type="GO" id="GO:0080030">
    <property type="term" value="F:methyl indole-3-acetate esterase activity"/>
    <property type="evidence" value="ECO:0007669"/>
    <property type="project" value="TreeGrafter"/>
</dbReference>
<comment type="caution">
    <text evidence="22">The sequence shown here is derived from an EMBL/GenBank/DDBJ whole genome shotgun (WGS) entry which is preliminary data.</text>
</comment>
<comment type="catalytic activity">
    <reaction evidence="10">
        <text>2-methylpropanal + hydrogen cyanide = (2S)-2-hydroxy-3-methylbutanenitrile</text>
        <dbReference type="Rhea" id="RHEA:77403"/>
        <dbReference type="ChEBI" id="CHEBI:18407"/>
        <dbReference type="ChEBI" id="CHEBI:48943"/>
        <dbReference type="ChEBI" id="CHEBI:197354"/>
    </reaction>
</comment>
<reference evidence="22 23" key="1">
    <citation type="submission" date="2024-01" db="EMBL/GenBank/DDBJ databases">
        <authorList>
            <person name="Waweru B."/>
        </authorList>
    </citation>
    <scope>NUCLEOTIDE SEQUENCE [LARGE SCALE GENOMIC DNA]</scope>
</reference>
<dbReference type="InterPro" id="IPR045889">
    <property type="entry name" value="MES/HNL"/>
</dbReference>
<dbReference type="EC" id="4.1.2.47" evidence="16"/>
<comment type="catalytic activity">
    <reaction evidence="5">
        <text>benzaldehyde + hydrogen cyanide = (S)-mandelonitrile</text>
        <dbReference type="Rhea" id="RHEA:77427"/>
        <dbReference type="ChEBI" id="CHEBI:17169"/>
        <dbReference type="ChEBI" id="CHEBI:18407"/>
        <dbReference type="ChEBI" id="CHEBI:36941"/>
    </reaction>
</comment>
<evidence type="ECO:0000256" key="15">
    <source>
        <dbReference type="ARBA" id="ARBA00060885"/>
    </source>
</evidence>
<evidence type="ECO:0000256" key="10">
    <source>
        <dbReference type="ARBA" id="ARBA00052033"/>
    </source>
</evidence>
<dbReference type="PANTHER" id="PTHR10992">
    <property type="entry name" value="METHYLESTERASE FAMILY MEMBER"/>
    <property type="match status" value="1"/>
</dbReference>
<evidence type="ECO:0000259" key="21">
    <source>
        <dbReference type="Pfam" id="PF12697"/>
    </source>
</evidence>
<evidence type="ECO:0000313" key="22">
    <source>
        <dbReference type="EMBL" id="CAK7339425.1"/>
    </source>
</evidence>
<evidence type="ECO:0000256" key="20">
    <source>
        <dbReference type="ARBA" id="ARBA00079794"/>
    </source>
</evidence>
<keyword evidence="1" id="KW-0456">Lyase</keyword>
<comment type="catalytic activity">
    <reaction evidence="11">
        <text>3-formylthiophene + hydrogen cyanide = (2S)-2-hydroxy-2-(thiophen-3-yl)acetonitrile</text>
        <dbReference type="Rhea" id="RHEA:77459"/>
        <dbReference type="ChEBI" id="CHEBI:18407"/>
        <dbReference type="ChEBI" id="CHEBI:87611"/>
        <dbReference type="ChEBI" id="CHEBI:197333"/>
    </reaction>
</comment>
<dbReference type="Pfam" id="PF12697">
    <property type="entry name" value="Abhydrolase_6"/>
    <property type="match status" value="1"/>
</dbReference>
<evidence type="ECO:0000256" key="16">
    <source>
        <dbReference type="ARBA" id="ARBA00066572"/>
    </source>
</evidence>
<dbReference type="FunFam" id="3.40.50.1820:FF:000051">
    <property type="entry name" value="(S)-hydroxynitrile lyase"/>
    <property type="match status" value="1"/>
</dbReference>
<comment type="catalytic activity">
    <reaction evidence="7">
        <text>butan-2-one + hydrogen cyanide = 2-hydroxy-2-methylbutanenitrile</text>
        <dbReference type="Rhea" id="RHEA:77467"/>
        <dbReference type="ChEBI" id="CHEBI:18407"/>
        <dbReference type="ChEBI" id="CHEBI:28398"/>
        <dbReference type="ChEBI" id="CHEBI:60954"/>
    </reaction>
    <physiologicalReaction direction="right-to-left" evidence="7">
        <dbReference type="Rhea" id="RHEA:77469"/>
    </physiologicalReaction>
</comment>
<comment type="catalytic activity">
    <reaction evidence="14">
        <text>an aromatic (S)-hydroxynitrile = an aromatic aldehyde + hydrogen cyanide</text>
        <dbReference type="Rhea" id="RHEA:54660"/>
        <dbReference type="ChEBI" id="CHEBI:18407"/>
        <dbReference type="ChEBI" id="CHEBI:33855"/>
        <dbReference type="ChEBI" id="CHEBI:138306"/>
        <dbReference type="EC" id="4.1.2.47"/>
    </reaction>
</comment>
<dbReference type="EMBL" id="CAWUPB010001158">
    <property type="protein sequence ID" value="CAK7339425.1"/>
    <property type="molecule type" value="Genomic_DNA"/>
</dbReference>
<evidence type="ECO:0000313" key="23">
    <source>
        <dbReference type="Proteomes" id="UP001314170"/>
    </source>
</evidence>
<feature type="domain" description="AB hydrolase-1" evidence="21">
    <location>
        <begin position="7"/>
        <end position="268"/>
    </location>
</feature>
<dbReference type="GO" id="GO:0080032">
    <property type="term" value="F:methyl jasmonate esterase activity"/>
    <property type="evidence" value="ECO:0007669"/>
    <property type="project" value="TreeGrafter"/>
</dbReference>
<evidence type="ECO:0000256" key="18">
    <source>
        <dbReference type="ARBA" id="ARBA00076040"/>
    </source>
</evidence>
<keyword evidence="23" id="KW-1185">Reference proteome</keyword>
<comment type="catalytic activity">
    <reaction evidence="6">
        <text>formylthiophene + hydrogen cyanide = (2R)-2-hydroxy-2-(thiophen-2-yl)acetonitrile</text>
        <dbReference type="Rhea" id="RHEA:77455"/>
        <dbReference type="ChEBI" id="CHEBI:18407"/>
        <dbReference type="ChEBI" id="CHEBI:87301"/>
        <dbReference type="ChEBI" id="CHEBI:197332"/>
    </reaction>
</comment>
<comment type="catalytic activity">
    <reaction evidence="3">
        <text>a monosubstituted aliphatic (S)-hydroxynitrile = an aldehyde + hydrogen cyanide</text>
        <dbReference type="Rhea" id="RHEA:56588"/>
        <dbReference type="ChEBI" id="CHEBI:17478"/>
        <dbReference type="ChEBI" id="CHEBI:18407"/>
        <dbReference type="ChEBI" id="CHEBI:140596"/>
        <dbReference type="EC" id="4.1.2.47"/>
    </reaction>
</comment>
<evidence type="ECO:0000256" key="8">
    <source>
        <dbReference type="ARBA" id="ARBA00051735"/>
    </source>
</evidence>
<dbReference type="InterPro" id="IPR029058">
    <property type="entry name" value="AB_hydrolase_fold"/>
</dbReference>
<evidence type="ECO:0000256" key="14">
    <source>
        <dbReference type="ARBA" id="ARBA00052826"/>
    </source>
</evidence>
<comment type="catalytic activity">
    <reaction evidence="12">
        <text>2,2-dimethylpropanal + hydrogen cyanide = (2S)-2-hydroxy-3,3-dimethylbutanenitrile</text>
        <dbReference type="Rhea" id="RHEA:77407"/>
        <dbReference type="ChEBI" id="CHEBI:18407"/>
        <dbReference type="ChEBI" id="CHEBI:141557"/>
        <dbReference type="ChEBI" id="CHEBI:197355"/>
    </reaction>
</comment>
<evidence type="ECO:0000256" key="1">
    <source>
        <dbReference type="ARBA" id="ARBA00023239"/>
    </source>
</evidence>
<sequence length="281" mass="31615">MEKKKHFVLVHGASHGAWCWYKLVPLLKLAGHHVTALDLGASGVNPKQLDELESISDYVQPLMEFMASLPQHERVILVGHSYGGFALSLAMENFPEKIWVAVFVSSFMPNYTDPPATQVQEYLKRLSEESVLDSQFKFDRGQENPPTSVSLGPKYLETIMYKNCLPEASTQSTGKVKSSHGCSIMAFDDIELARVLIRPHKFFLEDLAKESLLSKAKFGSVERVFVVCKEDGVFGEEIQQWIIENSPTKEVKFIEGAAHMVMLSKPKDICLCLEEIAEKYL</sequence>
<dbReference type="GO" id="GO:0080031">
    <property type="term" value="F:methyl salicylate esterase activity"/>
    <property type="evidence" value="ECO:0007669"/>
    <property type="project" value="TreeGrafter"/>
</dbReference>
<comment type="similarity">
    <text evidence="15">Belongs to the AB hydrolase superfamily. Hydroxynitrile lyase family.</text>
</comment>
<dbReference type="GO" id="GO:0009696">
    <property type="term" value="P:salicylic acid metabolic process"/>
    <property type="evidence" value="ECO:0007669"/>
    <property type="project" value="TreeGrafter"/>
</dbReference>
<evidence type="ECO:0000256" key="3">
    <source>
        <dbReference type="ARBA" id="ARBA00050241"/>
    </source>
</evidence>
<evidence type="ECO:0000256" key="2">
    <source>
        <dbReference type="ARBA" id="ARBA00050104"/>
    </source>
</evidence>
<dbReference type="Gene3D" id="3.40.50.1820">
    <property type="entry name" value="alpha/beta hydrolase"/>
    <property type="match status" value="1"/>
</dbReference>
<evidence type="ECO:0000256" key="6">
    <source>
        <dbReference type="ARBA" id="ARBA00050608"/>
    </source>
</evidence>
<protein>
    <recommendedName>
        <fullName evidence="17">(S)-hydroxynitrile lyase</fullName>
        <ecNumber evidence="16">4.1.2.47</ecNumber>
    </recommendedName>
    <alternativeName>
        <fullName evidence="18">2-hydroxy-2-methylpropanenitrile lyase</fullName>
    </alternativeName>
    <alternativeName>
        <fullName evidence="19">Acetone cyanohydrin lyase</fullName>
    </alternativeName>
    <alternativeName>
        <fullName evidence="20">Hydroxynitrile lyase</fullName>
    </alternativeName>
</protein>
<dbReference type="PANTHER" id="PTHR10992:SF943">
    <property type="entry name" value="METHYLESTERASE 10"/>
    <property type="match status" value="1"/>
</dbReference>
<name>A0AAV1RSX5_9ROSI</name>
<gene>
    <name evidence="22" type="ORF">DCAF_LOCUS14477</name>
</gene>
<comment type="catalytic activity">
    <reaction evidence="4">
        <text>2-hydroxy-2-methylpropanenitrile = acetone + hydrogen cyanide</text>
        <dbReference type="Rhea" id="RHEA:11932"/>
        <dbReference type="ChEBI" id="CHEBI:15347"/>
        <dbReference type="ChEBI" id="CHEBI:15348"/>
        <dbReference type="ChEBI" id="CHEBI:18407"/>
    </reaction>
    <physiologicalReaction direction="left-to-right" evidence="4">
        <dbReference type="Rhea" id="RHEA:11933"/>
    </physiologicalReaction>
</comment>
<dbReference type="Proteomes" id="UP001314170">
    <property type="component" value="Unassembled WGS sequence"/>
</dbReference>